<organism evidence="1 2">
    <name type="scientific">Ignatzschineria larvae DSM 13226</name>
    <dbReference type="NCBI Taxonomy" id="1111732"/>
    <lineage>
        <taxon>Bacteria</taxon>
        <taxon>Pseudomonadati</taxon>
        <taxon>Pseudomonadota</taxon>
        <taxon>Gammaproteobacteria</taxon>
        <taxon>Cardiobacteriales</taxon>
        <taxon>Ignatzschineriaceae</taxon>
        <taxon>Ignatzschineria</taxon>
    </lineage>
</organism>
<accession>A0ABZ3C1C7</accession>
<dbReference type="RefSeq" id="WP_026878737.1">
    <property type="nucleotide sequence ID" value="NZ_AZOD01000012.1"/>
</dbReference>
<gene>
    <name evidence="1" type="ORF">WMO13_04150</name>
</gene>
<keyword evidence="2" id="KW-1185">Reference proteome</keyword>
<dbReference type="Proteomes" id="UP001449178">
    <property type="component" value="Chromosome"/>
</dbReference>
<reference evidence="1 2" key="1">
    <citation type="submission" date="2024-03" db="EMBL/GenBank/DDBJ databases">
        <title>Complete Genome Sequence and Annotation of Ignatzschineria larvae DSM 13226.</title>
        <authorList>
            <person name="Cantrell E."/>
            <person name="Burcham Z.M."/>
        </authorList>
    </citation>
    <scope>NUCLEOTIDE SEQUENCE [LARGE SCALE GENOMIC DNA]</scope>
    <source>
        <strain evidence="1 2">DSM 13226</strain>
    </source>
</reference>
<dbReference type="Pfam" id="PF11319">
    <property type="entry name" value="VasI"/>
    <property type="match status" value="1"/>
</dbReference>
<dbReference type="InterPro" id="IPR017738">
    <property type="entry name" value="T6SS-assoc_VCA0118"/>
</dbReference>
<name>A0ABZ3C1C7_9GAMM</name>
<evidence type="ECO:0000313" key="2">
    <source>
        <dbReference type="Proteomes" id="UP001449178"/>
    </source>
</evidence>
<proteinExistence type="predicted"/>
<dbReference type="EMBL" id="CP150637">
    <property type="protein sequence ID" value="WZW88585.1"/>
    <property type="molecule type" value="Genomic_DNA"/>
</dbReference>
<protein>
    <submittedName>
        <fullName evidence="1">Type VI secretion system-associated protein TagO</fullName>
    </submittedName>
</protein>
<evidence type="ECO:0000313" key="1">
    <source>
        <dbReference type="EMBL" id="WZW88585.1"/>
    </source>
</evidence>
<sequence>MIDLKKNRMVTVVFLILLAVLLTPLFSTDAIPHNQALEACKEITSDRDRLFCFDELFETPLLSSPQTSSIPIQTNYPQKWLEIQTMEKQRASGSEGFWSTEKNLKLYDTLHLTQTVDGLGIIVLSCVNNISQVEIMLEKPLQGGAIPITIIGKNREEHQWLLDNTGYILREGYGLPAIATIRNLMGESQFSLAINDRLYTLSLKGFDQQIKALQTLCHWR</sequence>